<dbReference type="Gene3D" id="1.10.3720.10">
    <property type="entry name" value="MetI-like"/>
    <property type="match status" value="2"/>
</dbReference>
<feature type="transmembrane region" description="Helical" evidence="7">
    <location>
        <begin position="410"/>
        <end position="430"/>
    </location>
</feature>
<evidence type="ECO:0000313" key="10">
    <source>
        <dbReference type="Proteomes" id="UP001500665"/>
    </source>
</evidence>
<dbReference type="InterPro" id="IPR000515">
    <property type="entry name" value="MetI-like"/>
</dbReference>
<keyword evidence="5 7" id="KW-1133">Transmembrane helix</keyword>
<comment type="similarity">
    <text evidence="7">Belongs to the binding-protein-dependent transport system permease family.</text>
</comment>
<sequence length="438" mass="45922">MGTPVIPGAPARPAAHRGRAALTRAGFLIPALVLLGLLVVYPIGYTAWRSLFDADGTSFVGLDNYAEMFTDGATYTALRNNVVWVVVAPSVITVLGLVFAVLTERVRWGTAFKTIMFMPMAISFLAAGVIFTLVYDHAPEKGVLNAVATGVHDTWEAPSPYPGARPRENGPLKASGGGAVAPGKAGEAALLPLVAVSPETQKELRDAAPAAPEPGALTGTVWVDFAPGGAGETGRIDPGEKGMKDVRVEAVVGGKVIASATTGPDGTFRLAGVSGDAEIRLPAENFAPRYGGVDWLGPGLVTPSIIGAYVWMWAGFAMVLIGAGLAAIDRDVLEAARTDGASEFQVFRKITVPMLAPVLIVVVVTLVINVMKIFDLVYVLAPGPVQQDASVLALQMYVRSFGGSDSDQGLGSAIAIVLFLLVLPAMVFNIRRFRRENT</sequence>
<dbReference type="PANTHER" id="PTHR43227:SF8">
    <property type="entry name" value="DIACETYLCHITOBIOSE UPTAKE SYSTEM PERMEASE PROTEIN DASB"/>
    <property type="match status" value="1"/>
</dbReference>
<evidence type="ECO:0000256" key="6">
    <source>
        <dbReference type="ARBA" id="ARBA00023136"/>
    </source>
</evidence>
<gene>
    <name evidence="9" type="ORF">GCM10009550_66310</name>
</gene>
<dbReference type="PROSITE" id="PS50928">
    <property type="entry name" value="ABC_TM1"/>
    <property type="match status" value="1"/>
</dbReference>
<protein>
    <submittedName>
        <fullName evidence="9">Sugar ABC transporter permease</fullName>
    </submittedName>
</protein>
<keyword evidence="10" id="KW-1185">Reference proteome</keyword>
<comment type="caution">
    <text evidence="9">The sequence shown here is derived from an EMBL/GenBank/DDBJ whole genome shotgun (WGS) entry which is preliminary data.</text>
</comment>
<dbReference type="Pfam" id="PF00528">
    <property type="entry name" value="BPD_transp_1"/>
    <property type="match status" value="1"/>
</dbReference>
<reference evidence="10" key="1">
    <citation type="journal article" date="2019" name="Int. J. Syst. Evol. Microbiol.">
        <title>The Global Catalogue of Microorganisms (GCM) 10K type strain sequencing project: providing services to taxonomists for standard genome sequencing and annotation.</title>
        <authorList>
            <consortium name="The Broad Institute Genomics Platform"/>
            <consortium name="The Broad Institute Genome Sequencing Center for Infectious Disease"/>
            <person name="Wu L."/>
            <person name="Ma J."/>
        </authorList>
    </citation>
    <scope>NUCLEOTIDE SEQUENCE [LARGE SCALE GENOMIC DNA]</scope>
    <source>
        <strain evidence="10">JCM 10696</strain>
    </source>
</reference>
<dbReference type="RefSeq" id="WP_344245607.1">
    <property type="nucleotide sequence ID" value="NZ_BAAAHH010000039.1"/>
</dbReference>
<feature type="transmembrane region" description="Helical" evidence="7">
    <location>
        <begin position="82"/>
        <end position="102"/>
    </location>
</feature>
<keyword evidence="6 7" id="KW-0472">Membrane</keyword>
<evidence type="ECO:0000256" key="2">
    <source>
        <dbReference type="ARBA" id="ARBA00022448"/>
    </source>
</evidence>
<evidence type="ECO:0000256" key="7">
    <source>
        <dbReference type="RuleBase" id="RU363032"/>
    </source>
</evidence>
<dbReference type="InterPro" id="IPR035906">
    <property type="entry name" value="MetI-like_sf"/>
</dbReference>
<feature type="transmembrane region" description="Helical" evidence="7">
    <location>
        <begin position="350"/>
        <end position="374"/>
    </location>
</feature>
<organism evidence="9 10">
    <name type="scientific">Actinocorallia libanotica</name>
    <dbReference type="NCBI Taxonomy" id="46162"/>
    <lineage>
        <taxon>Bacteria</taxon>
        <taxon>Bacillati</taxon>
        <taxon>Actinomycetota</taxon>
        <taxon>Actinomycetes</taxon>
        <taxon>Streptosporangiales</taxon>
        <taxon>Thermomonosporaceae</taxon>
        <taxon>Actinocorallia</taxon>
    </lineage>
</organism>
<dbReference type="EMBL" id="BAAAHH010000039">
    <property type="protein sequence ID" value="GAA0965649.1"/>
    <property type="molecule type" value="Genomic_DNA"/>
</dbReference>
<feature type="transmembrane region" description="Helical" evidence="7">
    <location>
        <begin position="308"/>
        <end position="329"/>
    </location>
</feature>
<feature type="transmembrane region" description="Helical" evidence="7">
    <location>
        <begin position="21"/>
        <end position="43"/>
    </location>
</feature>
<accession>A0ABP4CCP8</accession>
<evidence type="ECO:0000256" key="4">
    <source>
        <dbReference type="ARBA" id="ARBA00022692"/>
    </source>
</evidence>
<feature type="domain" description="ABC transmembrane type-1" evidence="8">
    <location>
        <begin position="78"/>
        <end position="429"/>
    </location>
</feature>
<dbReference type="CDD" id="cd06261">
    <property type="entry name" value="TM_PBP2"/>
    <property type="match status" value="1"/>
</dbReference>
<evidence type="ECO:0000313" key="9">
    <source>
        <dbReference type="EMBL" id="GAA0965649.1"/>
    </source>
</evidence>
<keyword evidence="3" id="KW-1003">Cell membrane</keyword>
<keyword evidence="2 7" id="KW-0813">Transport</keyword>
<dbReference type="PANTHER" id="PTHR43227">
    <property type="entry name" value="BLL4140 PROTEIN"/>
    <property type="match status" value="1"/>
</dbReference>
<evidence type="ECO:0000256" key="3">
    <source>
        <dbReference type="ARBA" id="ARBA00022475"/>
    </source>
</evidence>
<dbReference type="Proteomes" id="UP001500665">
    <property type="component" value="Unassembled WGS sequence"/>
</dbReference>
<evidence type="ECO:0000259" key="8">
    <source>
        <dbReference type="PROSITE" id="PS50928"/>
    </source>
</evidence>
<dbReference type="InterPro" id="IPR050809">
    <property type="entry name" value="UgpAE/MalFG_permease"/>
</dbReference>
<evidence type="ECO:0000256" key="5">
    <source>
        <dbReference type="ARBA" id="ARBA00022989"/>
    </source>
</evidence>
<keyword evidence="4 7" id="KW-0812">Transmembrane</keyword>
<comment type="subcellular location">
    <subcellularLocation>
        <location evidence="1 7">Cell membrane</location>
        <topology evidence="1 7">Multi-pass membrane protein</topology>
    </subcellularLocation>
</comment>
<evidence type="ECO:0000256" key="1">
    <source>
        <dbReference type="ARBA" id="ARBA00004651"/>
    </source>
</evidence>
<feature type="transmembrane region" description="Helical" evidence="7">
    <location>
        <begin position="114"/>
        <end position="135"/>
    </location>
</feature>
<dbReference type="SUPFAM" id="SSF161098">
    <property type="entry name" value="MetI-like"/>
    <property type="match status" value="1"/>
</dbReference>
<proteinExistence type="inferred from homology"/>
<name>A0ABP4CCP8_9ACTN</name>